<reference evidence="1 2" key="1">
    <citation type="submission" date="2017-03" db="EMBL/GenBank/DDBJ databases">
        <title>Genome analysis of strain PAMC 26577.</title>
        <authorList>
            <person name="Oh H.-M."/>
            <person name="Yang J.-A."/>
        </authorList>
    </citation>
    <scope>NUCLEOTIDE SEQUENCE [LARGE SCALE GENOMIC DNA]</scope>
    <source>
        <strain evidence="1 2">PAMC 26577</strain>
    </source>
</reference>
<comment type="caution">
    <text evidence="1">The sequence shown here is derived from an EMBL/GenBank/DDBJ whole genome shotgun (WGS) entry which is preliminary data.</text>
</comment>
<name>A0A242MFF2_CABSO</name>
<dbReference type="AlphaFoldDB" id="A0A242MFF2"/>
<proteinExistence type="predicted"/>
<organism evidence="1 2">
    <name type="scientific">Caballeronia sordidicola</name>
    <name type="common">Burkholderia sordidicola</name>
    <dbReference type="NCBI Taxonomy" id="196367"/>
    <lineage>
        <taxon>Bacteria</taxon>
        <taxon>Pseudomonadati</taxon>
        <taxon>Pseudomonadota</taxon>
        <taxon>Betaproteobacteria</taxon>
        <taxon>Burkholderiales</taxon>
        <taxon>Burkholderiaceae</taxon>
        <taxon>Caballeronia</taxon>
    </lineage>
</organism>
<evidence type="ECO:0000313" key="2">
    <source>
        <dbReference type="Proteomes" id="UP000195221"/>
    </source>
</evidence>
<sequence>MTFIQLTRKPYHLEPADSDRSFWLRASLIECVRASDDKTGSSVFTTSDDEPYVVVETPDAVLALLTGDK</sequence>
<gene>
    <name evidence="1" type="ORF">PAMC26577_30960</name>
</gene>
<evidence type="ECO:0000313" key="1">
    <source>
        <dbReference type="EMBL" id="OTP69463.1"/>
    </source>
</evidence>
<protein>
    <submittedName>
        <fullName evidence="1">Uncharacterized protein</fullName>
    </submittedName>
</protein>
<dbReference type="EMBL" id="NBTZ01000115">
    <property type="protein sequence ID" value="OTP69463.1"/>
    <property type="molecule type" value="Genomic_DNA"/>
</dbReference>
<accession>A0A242MFF2</accession>
<dbReference type="Proteomes" id="UP000195221">
    <property type="component" value="Unassembled WGS sequence"/>
</dbReference>
<dbReference type="RefSeq" id="WP_075359853.1">
    <property type="nucleotide sequence ID" value="NZ_MSRG01000081.1"/>
</dbReference>